<organism evidence="6 7">
    <name type="scientific">Gleimia hominis</name>
    <dbReference type="NCBI Taxonomy" id="595468"/>
    <lineage>
        <taxon>Bacteria</taxon>
        <taxon>Bacillati</taxon>
        <taxon>Actinomycetota</taxon>
        <taxon>Actinomycetes</taxon>
        <taxon>Actinomycetales</taxon>
        <taxon>Actinomycetaceae</taxon>
        <taxon>Gleimia</taxon>
    </lineage>
</organism>
<dbReference type="SMART" id="SM00382">
    <property type="entry name" value="AAA"/>
    <property type="match status" value="1"/>
</dbReference>
<evidence type="ECO:0000313" key="6">
    <source>
        <dbReference type="EMBL" id="MDT3767112.1"/>
    </source>
</evidence>
<dbReference type="InterPro" id="IPR003439">
    <property type="entry name" value="ABC_transporter-like_ATP-bd"/>
</dbReference>
<dbReference type="Proteomes" id="UP001247542">
    <property type="component" value="Unassembled WGS sequence"/>
</dbReference>
<keyword evidence="4 6" id="KW-0067">ATP-binding</keyword>
<dbReference type="PANTHER" id="PTHR42734:SF17">
    <property type="entry name" value="METAL TRANSPORT SYSTEM ATP-BINDING PROTEIN TM_0124-RELATED"/>
    <property type="match status" value="1"/>
</dbReference>
<evidence type="ECO:0000256" key="3">
    <source>
        <dbReference type="ARBA" id="ARBA00022741"/>
    </source>
</evidence>
<dbReference type="InterPro" id="IPR003593">
    <property type="entry name" value="AAA+_ATPase"/>
</dbReference>
<comment type="caution">
    <text evidence="6">The sequence shown here is derived from an EMBL/GenBank/DDBJ whole genome shotgun (WGS) entry which is preliminary data.</text>
</comment>
<keyword evidence="7" id="KW-1185">Reference proteome</keyword>
<sequence>MKSLNDQRAAISVEALSVHLGGRSVLQNVNATVHTGEFATLIGPNGAGKTTLIRALLGLVKSTGSAYVRGRVGYVPQTRAFAWDFPVSVAQVVQLGLLPTQKLLHLTSTADIERVERALDLVGMTNMSQRQVGELSGGQRQRVLLARALVTDPDVLVLDEPFTGLDQPTIDTLTDLLQHLTETGKTTLMSTHDIGQALDTADRVILLNRTVHAQGHPRGLADPQMWVDAFGVRASSPLIATVHAVISRRERVAHAVEVAS</sequence>
<dbReference type="PANTHER" id="PTHR42734">
    <property type="entry name" value="METAL TRANSPORT SYSTEM ATP-BINDING PROTEIN TM_0124-RELATED"/>
    <property type="match status" value="1"/>
</dbReference>
<dbReference type="InterPro" id="IPR050153">
    <property type="entry name" value="Metal_Ion_Import_ABC"/>
</dbReference>
<name>A0ABU3I9R2_9ACTO</name>
<dbReference type="PROSITE" id="PS00211">
    <property type="entry name" value="ABC_TRANSPORTER_1"/>
    <property type="match status" value="1"/>
</dbReference>
<proteinExistence type="inferred from homology"/>
<protein>
    <submittedName>
        <fullName evidence="6">ABC transporter ATP-binding protein</fullName>
    </submittedName>
</protein>
<dbReference type="EMBL" id="JASXSX010000001">
    <property type="protein sequence ID" value="MDT3767112.1"/>
    <property type="molecule type" value="Genomic_DNA"/>
</dbReference>
<evidence type="ECO:0000256" key="2">
    <source>
        <dbReference type="ARBA" id="ARBA00022448"/>
    </source>
</evidence>
<feature type="domain" description="ABC transporter" evidence="5">
    <location>
        <begin position="11"/>
        <end position="234"/>
    </location>
</feature>
<accession>A0ABU3I9R2</accession>
<dbReference type="RefSeq" id="WP_313272450.1">
    <property type="nucleotide sequence ID" value="NZ_JASXSX010000001.1"/>
</dbReference>
<dbReference type="InterPro" id="IPR017871">
    <property type="entry name" value="ABC_transporter-like_CS"/>
</dbReference>
<dbReference type="CDD" id="cd03235">
    <property type="entry name" value="ABC_Metallic_Cations"/>
    <property type="match status" value="1"/>
</dbReference>
<dbReference type="SUPFAM" id="SSF52540">
    <property type="entry name" value="P-loop containing nucleoside triphosphate hydrolases"/>
    <property type="match status" value="1"/>
</dbReference>
<evidence type="ECO:0000259" key="5">
    <source>
        <dbReference type="PROSITE" id="PS50893"/>
    </source>
</evidence>
<evidence type="ECO:0000256" key="4">
    <source>
        <dbReference type="ARBA" id="ARBA00022840"/>
    </source>
</evidence>
<dbReference type="InterPro" id="IPR027417">
    <property type="entry name" value="P-loop_NTPase"/>
</dbReference>
<gene>
    <name evidence="6" type="ORF">QS713_03390</name>
</gene>
<keyword evidence="2" id="KW-0813">Transport</keyword>
<keyword evidence="3" id="KW-0547">Nucleotide-binding</keyword>
<evidence type="ECO:0000313" key="7">
    <source>
        <dbReference type="Proteomes" id="UP001247542"/>
    </source>
</evidence>
<dbReference type="PROSITE" id="PS50893">
    <property type="entry name" value="ABC_TRANSPORTER_2"/>
    <property type="match status" value="1"/>
</dbReference>
<evidence type="ECO:0000256" key="1">
    <source>
        <dbReference type="ARBA" id="ARBA00005417"/>
    </source>
</evidence>
<dbReference type="GO" id="GO:0005524">
    <property type="term" value="F:ATP binding"/>
    <property type="evidence" value="ECO:0007669"/>
    <property type="project" value="UniProtKB-KW"/>
</dbReference>
<comment type="similarity">
    <text evidence="1">Belongs to the ABC transporter superfamily.</text>
</comment>
<dbReference type="Gene3D" id="3.40.50.300">
    <property type="entry name" value="P-loop containing nucleotide triphosphate hydrolases"/>
    <property type="match status" value="1"/>
</dbReference>
<reference evidence="6 7" key="1">
    <citation type="submission" date="2023-06" db="EMBL/GenBank/DDBJ databases">
        <title>Draft genome sequence of Gleimia hominis type strain CCUG 57540T.</title>
        <authorList>
            <person name="Salva-Serra F."/>
            <person name="Cardew S."/>
            <person name="Jensie Markopoulos S."/>
            <person name="Ohlen M."/>
            <person name="Inganas E."/>
            <person name="Svensson-Stadler L."/>
            <person name="Moore E.R.B."/>
        </authorList>
    </citation>
    <scope>NUCLEOTIDE SEQUENCE [LARGE SCALE GENOMIC DNA]</scope>
    <source>
        <strain evidence="6 7">CCUG 57540</strain>
    </source>
</reference>
<dbReference type="Pfam" id="PF00005">
    <property type="entry name" value="ABC_tran"/>
    <property type="match status" value="1"/>
</dbReference>